<accession>A0ABX0C6L2</accession>
<dbReference type="SUPFAM" id="SSF55961">
    <property type="entry name" value="Bet v1-like"/>
    <property type="match status" value="2"/>
</dbReference>
<organism evidence="2 3">
    <name type="scientific">Amycolatopsis rubida</name>
    <dbReference type="NCBI Taxonomy" id="112413"/>
    <lineage>
        <taxon>Bacteria</taxon>
        <taxon>Bacillati</taxon>
        <taxon>Actinomycetota</taxon>
        <taxon>Actinomycetes</taxon>
        <taxon>Pseudonocardiales</taxon>
        <taxon>Pseudonocardiaceae</taxon>
        <taxon>Amycolatopsis</taxon>
    </lineage>
</organism>
<dbReference type="Pfam" id="PF03364">
    <property type="entry name" value="Polyketide_cyc"/>
    <property type="match status" value="1"/>
</dbReference>
<dbReference type="Gene3D" id="3.30.530.20">
    <property type="match status" value="2"/>
</dbReference>
<proteinExistence type="predicted"/>
<sequence length="303" mass="33551">MTAEKSAVSISVEASAGFVFSLVTDAPKWPWIFPWILHTECSDRGGADDVFTCWGLTPEGTTRIFSSRRHIDRDRLVMDFEQREPVGDVRRLSGRWTCVPDGERRMTLRQEHTFEVAGDDPESAAKARAMFARHGSAQLNALKERAEGFSDVSARTLALTDSVQVKSDLASVYEAFRDASSWPKFVSRVDRAVVAETPQNVQFVELSVRDGHSVHTTRSARVGFPRTKIVYKQTEPSDLFELRAGYWSFAEEDAGVVVTAGHTAIVTGSASLASADAPAEARRFLRGAMSAHLHEAKKFVENQ</sequence>
<evidence type="ECO:0000313" key="2">
    <source>
        <dbReference type="EMBL" id="NEC62949.1"/>
    </source>
</evidence>
<protein>
    <recommendedName>
        <fullName evidence="1">Coenzyme Q-binding protein COQ10 START domain-containing protein</fullName>
    </recommendedName>
</protein>
<evidence type="ECO:0000313" key="3">
    <source>
        <dbReference type="Proteomes" id="UP000470404"/>
    </source>
</evidence>
<name>A0ABX0C6L2_9PSEU</name>
<reference evidence="2 3" key="1">
    <citation type="submission" date="2020-01" db="EMBL/GenBank/DDBJ databases">
        <title>Insect and environment-associated Actinomycetes.</title>
        <authorList>
            <person name="Currrie C."/>
            <person name="Chevrette M."/>
            <person name="Carlson C."/>
            <person name="Stubbendieck R."/>
            <person name="Wendt-Pienkowski E."/>
        </authorList>
    </citation>
    <scope>NUCLEOTIDE SEQUENCE [LARGE SCALE GENOMIC DNA]</scope>
    <source>
        <strain evidence="2 3">SID8386</strain>
    </source>
</reference>
<evidence type="ECO:0000259" key="1">
    <source>
        <dbReference type="Pfam" id="PF03364"/>
    </source>
</evidence>
<dbReference type="InterPro" id="IPR005031">
    <property type="entry name" value="COQ10_START"/>
</dbReference>
<dbReference type="Proteomes" id="UP000470404">
    <property type="component" value="Unassembled WGS sequence"/>
</dbReference>
<feature type="domain" description="Coenzyme Q-binding protein COQ10 START" evidence="1">
    <location>
        <begin position="12"/>
        <end position="121"/>
    </location>
</feature>
<keyword evidence="3" id="KW-1185">Reference proteome</keyword>
<dbReference type="InterPro" id="IPR023393">
    <property type="entry name" value="START-like_dom_sf"/>
</dbReference>
<dbReference type="RefSeq" id="WP_067588667.1">
    <property type="nucleotide sequence ID" value="NZ_JAAGNC010000222.1"/>
</dbReference>
<comment type="caution">
    <text evidence="2">The sequence shown here is derived from an EMBL/GenBank/DDBJ whole genome shotgun (WGS) entry which is preliminary data.</text>
</comment>
<gene>
    <name evidence="2" type="ORF">G3I59_47015</name>
</gene>
<dbReference type="EMBL" id="JAAGNC010000222">
    <property type="protein sequence ID" value="NEC62949.1"/>
    <property type="molecule type" value="Genomic_DNA"/>
</dbReference>